<comment type="caution">
    <text evidence="2">The sequence shown here is derived from an EMBL/GenBank/DDBJ whole genome shotgun (WGS) entry which is preliminary data.</text>
</comment>
<gene>
    <name evidence="2" type="ORF">Y1Q_0008278</name>
</gene>
<protein>
    <submittedName>
        <fullName evidence="2">Uncharacterized protein</fullName>
    </submittedName>
</protein>
<name>A0A151N1X1_ALLMI</name>
<sequence>MHEPNQDSRSKLQSSDDGGKDKGERALLSTAVQKSWRAGPRVDLPLKVMELVHEANPTYSKATEDHNII</sequence>
<accession>A0A151N1X1</accession>
<organism evidence="2 3">
    <name type="scientific">Alligator mississippiensis</name>
    <name type="common">American alligator</name>
    <dbReference type="NCBI Taxonomy" id="8496"/>
    <lineage>
        <taxon>Eukaryota</taxon>
        <taxon>Metazoa</taxon>
        <taxon>Chordata</taxon>
        <taxon>Craniata</taxon>
        <taxon>Vertebrata</taxon>
        <taxon>Euteleostomi</taxon>
        <taxon>Archelosauria</taxon>
        <taxon>Archosauria</taxon>
        <taxon>Crocodylia</taxon>
        <taxon>Alligatoridae</taxon>
        <taxon>Alligatorinae</taxon>
        <taxon>Alligator</taxon>
    </lineage>
</organism>
<evidence type="ECO:0000313" key="3">
    <source>
        <dbReference type="Proteomes" id="UP000050525"/>
    </source>
</evidence>
<dbReference type="AlphaFoldDB" id="A0A151N1X1"/>
<proteinExistence type="predicted"/>
<reference evidence="2 3" key="1">
    <citation type="journal article" date="2012" name="Genome Biol.">
        <title>Sequencing three crocodilian genomes to illuminate the evolution of archosaurs and amniotes.</title>
        <authorList>
            <person name="St John J.A."/>
            <person name="Braun E.L."/>
            <person name="Isberg S.R."/>
            <person name="Miles L.G."/>
            <person name="Chong A.Y."/>
            <person name="Gongora J."/>
            <person name="Dalzell P."/>
            <person name="Moran C."/>
            <person name="Bed'hom B."/>
            <person name="Abzhanov A."/>
            <person name="Burgess S.C."/>
            <person name="Cooksey A.M."/>
            <person name="Castoe T.A."/>
            <person name="Crawford N.G."/>
            <person name="Densmore L.D."/>
            <person name="Drew J.C."/>
            <person name="Edwards S.V."/>
            <person name="Faircloth B.C."/>
            <person name="Fujita M.K."/>
            <person name="Greenwold M.J."/>
            <person name="Hoffmann F.G."/>
            <person name="Howard J.M."/>
            <person name="Iguchi T."/>
            <person name="Janes D.E."/>
            <person name="Khan S.Y."/>
            <person name="Kohno S."/>
            <person name="de Koning A.J."/>
            <person name="Lance S.L."/>
            <person name="McCarthy F.M."/>
            <person name="McCormack J.E."/>
            <person name="Merchant M.E."/>
            <person name="Peterson D.G."/>
            <person name="Pollock D.D."/>
            <person name="Pourmand N."/>
            <person name="Raney B.J."/>
            <person name="Roessler K.A."/>
            <person name="Sanford J.R."/>
            <person name="Sawyer R.H."/>
            <person name="Schmidt C.J."/>
            <person name="Triplett E.W."/>
            <person name="Tuberville T.D."/>
            <person name="Venegas-Anaya M."/>
            <person name="Howard J.T."/>
            <person name="Jarvis E.D."/>
            <person name="Guillette L.J.Jr."/>
            <person name="Glenn T.C."/>
            <person name="Green R.E."/>
            <person name="Ray D.A."/>
        </authorList>
    </citation>
    <scope>NUCLEOTIDE SEQUENCE [LARGE SCALE GENOMIC DNA]</scope>
    <source>
        <strain evidence="2">KSC_2009_1</strain>
    </source>
</reference>
<keyword evidence="3" id="KW-1185">Reference proteome</keyword>
<dbReference type="Proteomes" id="UP000050525">
    <property type="component" value="Unassembled WGS sequence"/>
</dbReference>
<evidence type="ECO:0000256" key="1">
    <source>
        <dbReference type="SAM" id="MobiDB-lite"/>
    </source>
</evidence>
<feature type="compositionally biased region" description="Basic and acidic residues" evidence="1">
    <location>
        <begin position="1"/>
        <end position="10"/>
    </location>
</feature>
<dbReference type="EMBL" id="AKHW03004154">
    <property type="protein sequence ID" value="KYO30649.1"/>
    <property type="molecule type" value="Genomic_DNA"/>
</dbReference>
<evidence type="ECO:0000313" key="2">
    <source>
        <dbReference type="EMBL" id="KYO30649.1"/>
    </source>
</evidence>
<feature type="region of interest" description="Disordered" evidence="1">
    <location>
        <begin position="1"/>
        <end position="26"/>
    </location>
</feature>